<name>A0A076ECX5_RHOOP</name>
<accession>A0A076ECX5</accession>
<sequence>MSEVRFGRCGYTLTHDRPAVVAEPRTIALGGSDEIRYLRQGPIGRIVLNRPKALNALTTSMIDQLHRALDEWEKDPGTAVVLESSSAKAFCAGGDIRQIRQNTVAGAYGDSDDFFASEYRLNARIAELTTPLVSLIDGICMGGGMGLSVHGAFRVVSDKAVLAMPETAIGFFPDVGGSYFLSRLPGALGMYLGLTGYRLDAGDAMHTGLATHRVADVALVVSALEKNPQTPIDEVLRSLPPAAPTTTSRLAEHRCEIDWCFGAPSVSEIYSRLRDHHSSWSREILAVLDSASPQSLEVTFAVLTAGKQRNLLRCLKMELDVATHLARTSDFVEGVRAGLVDKDRSPVWGNSLFGGFDAGGSSVWHRLP</sequence>
<dbReference type="EC" id="3.1.2.4" evidence="2"/>
<dbReference type="AlphaFoldDB" id="A0A076ECX5"/>
<proteinExistence type="predicted"/>
<protein>
    <recommendedName>
        <fullName evidence="2">3-hydroxyisobutyryl-CoA hydrolase</fullName>
        <ecNumber evidence="2">3.1.2.4</ecNumber>
    </recommendedName>
</protein>
<dbReference type="NCBIfam" id="NF004127">
    <property type="entry name" value="PRK05617.1"/>
    <property type="match status" value="1"/>
</dbReference>
<dbReference type="EMBL" id="CP008947">
    <property type="protein sequence ID" value="AII04155.1"/>
    <property type="molecule type" value="Genomic_DNA"/>
</dbReference>
<dbReference type="InterPro" id="IPR029045">
    <property type="entry name" value="ClpP/crotonase-like_dom_sf"/>
</dbReference>
<dbReference type="PANTHER" id="PTHR43176:SF3">
    <property type="entry name" value="3-HYDROXYISOBUTYRYL-COA HYDROLASE, MITOCHONDRIAL"/>
    <property type="match status" value="1"/>
</dbReference>
<keyword evidence="3" id="KW-0378">Hydrolase</keyword>
<dbReference type="eggNOG" id="COG1024">
    <property type="taxonomic scope" value="Bacteria"/>
</dbReference>
<evidence type="ECO:0000259" key="4">
    <source>
        <dbReference type="Pfam" id="PF16113"/>
    </source>
</evidence>
<reference evidence="5 6" key="1">
    <citation type="submission" date="2014-07" db="EMBL/GenBank/DDBJ databases">
        <title>Genome Sequence of Rhodococcus opacus Strain R7, a Biodegrader of Mono- and Polycyclic Aromatic Hydrocarbons.</title>
        <authorList>
            <person name="Di Gennaro P."/>
            <person name="Zampolli J."/>
            <person name="Presti I."/>
            <person name="Cappelletti M."/>
            <person name="D'Ursi P."/>
            <person name="Orro A."/>
            <person name="Mezzelani A."/>
            <person name="Milanesi L."/>
        </authorList>
    </citation>
    <scope>NUCLEOTIDE SEQUENCE [LARGE SCALE GENOMIC DNA]</scope>
    <source>
        <strain evidence="5 6">R7</strain>
    </source>
</reference>
<dbReference type="Gene3D" id="3.90.226.10">
    <property type="entry name" value="2-enoyl-CoA Hydratase, Chain A, domain 1"/>
    <property type="match status" value="1"/>
</dbReference>
<dbReference type="Pfam" id="PF16113">
    <property type="entry name" value="ECH_2"/>
    <property type="match status" value="1"/>
</dbReference>
<dbReference type="CDD" id="cd06558">
    <property type="entry name" value="crotonase-like"/>
    <property type="match status" value="1"/>
</dbReference>
<dbReference type="InterPro" id="IPR045004">
    <property type="entry name" value="ECH_dom"/>
</dbReference>
<evidence type="ECO:0000313" key="5">
    <source>
        <dbReference type="EMBL" id="AII04155.1"/>
    </source>
</evidence>
<gene>
    <name evidence="5" type="ORF">EP51_05925</name>
</gene>
<organism evidence="5 6">
    <name type="scientific">Rhodococcus opacus</name>
    <name type="common">Nocardia opaca</name>
    <dbReference type="NCBI Taxonomy" id="37919"/>
    <lineage>
        <taxon>Bacteria</taxon>
        <taxon>Bacillati</taxon>
        <taxon>Actinomycetota</taxon>
        <taxon>Actinomycetes</taxon>
        <taxon>Mycobacteriales</taxon>
        <taxon>Nocardiaceae</taxon>
        <taxon>Rhodococcus</taxon>
    </lineage>
</organism>
<evidence type="ECO:0000256" key="3">
    <source>
        <dbReference type="ARBA" id="ARBA00022801"/>
    </source>
</evidence>
<dbReference type="SUPFAM" id="SSF52096">
    <property type="entry name" value="ClpP/crotonase"/>
    <property type="match status" value="1"/>
</dbReference>
<dbReference type="InterPro" id="IPR032259">
    <property type="entry name" value="HIBYL-CoA-H"/>
</dbReference>
<dbReference type="PANTHER" id="PTHR43176">
    <property type="entry name" value="3-HYDROXYISOBUTYRYL-COA HYDROLASE-RELATED"/>
    <property type="match status" value="1"/>
</dbReference>
<feature type="domain" description="Enoyl-CoA hydratase/isomerase" evidence="4">
    <location>
        <begin position="43"/>
        <end position="349"/>
    </location>
</feature>
<dbReference type="RefSeq" id="WP_200887700.1">
    <property type="nucleotide sequence ID" value="NZ_CP008947.1"/>
</dbReference>
<dbReference type="GO" id="GO:0003860">
    <property type="term" value="F:3-hydroxyisobutyryl-CoA hydrolase activity"/>
    <property type="evidence" value="ECO:0007669"/>
    <property type="project" value="UniProtKB-EC"/>
</dbReference>
<evidence type="ECO:0000313" key="6">
    <source>
        <dbReference type="Proteomes" id="UP000028488"/>
    </source>
</evidence>
<dbReference type="Proteomes" id="UP000028488">
    <property type="component" value="Chromosome"/>
</dbReference>
<evidence type="ECO:0000256" key="2">
    <source>
        <dbReference type="ARBA" id="ARBA00011915"/>
    </source>
</evidence>
<comment type="catalytic activity">
    <reaction evidence="1">
        <text>3-hydroxy-2-methylpropanoyl-CoA + H2O = 3-hydroxy-2-methylpropanoate + CoA + H(+)</text>
        <dbReference type="Rhea" id="RHEA:20888"/>
        <dbReference type="ChEBI" id="CHEBI:11805"/>
        <dbReference type="ChEBI" id="CHEBI:15377"/>
        <dbReference type="ChEBI" id="CHEBI:15378"/>
        <dbReference type="ChEBI" id="CHEBI:57287"/>
        <dbReference type="ChEBI" id="CHEBI:57340"/>
        <dbReference type="EC" id="3.1.2.4"/>
    </reaction>
</comment>
<evidence type="ECO:0000256" key="1">
    <source>
        <dbReference type="ARBA" id="ARBA00001709"/>
    </source>
</evidence>
<dbReference type="GO" id="GO:0006574">
    <property type="term" value="P:L-valine catabolic process"/>
    <property type="evidence" value="ECO:0007669"/>
    <property type="project" value="TreeGrafter"/>
</dbReference>